<feature type="modified residue" description="4-aspartylphosphate" evidence="19">
    <location>
        <position position="1013"/>
    </location>
</feature>
<protein>
    <recommendedName>
        <fullName evidence="16">Sensory/regulatory protein RpfC</fullName>
        <ecNumber evidence="3">2.7.13.3</ecNumber>
    </recommendedName>
    <alternativeName>
        <fullName evidence="17">Virulence sensor protein BvgS</fullName>
    </alternativeName>
</protein>
<dbReference type="eggNOG" id="COG5002">
    <property type="taxonomic scope" value="Bacteria"/>
</dbReference>
<evidence type="ECO:0000256" key="4">
    <source>
        <dbReference type="ARBA" id="ARBA00022475"/>
    </source>
</evidence>
<dbReference type="InterPro" id="IPR001610">
    <property type="entry name" value="PAC"/>
</dbReference>
<dbReference type="SMART" id="SM00387">
    <property type="entry name" value="HATPase_c"/>
    <property type="match status" value="1"/>
</dbReference>
<feature type="modified residue" description="Phosphohistidine" evidence="18">
    <location>
        <position position="1299"/>
    </location>
</feature>
<dbReference type="Gene3D" id="6.10.340.10">
    <property type="match status" value="1"/>
</dbReference>
<evidence type="ECO:0000259" key="22">
    <source>
        <dbReference type="PROSITE" id="PS50110"/>
    </source>
</evidence>
<evidence type="ECO:0000256" key="3">
    <source>
        <dbReference type="ARBA" id="ARBA00012438"/>
    </source>
</evidence>
<feature type="modified residue" description="4-aspartylphosphate" evidence="19">
    <location>
        <position position="1155"/>
    </location>
</feature>
<comment type="catalytic activity">
    <reaction evidence="1">
        <text>ATP + protein L-histidine = ADP + protein N-phospho-L-histidine.</text>
        <dbReference type="EC" id="2.7.13.3"/>
    </reaction>
</comment>
<dbReference type="Gene3D" id="1.10.287.130">
    <property type="match status" value="1"/>
</dbReference>
<organism evidence="27">
    <name type="scientific">Dechloromonas aromatica (strain RCB)</name>
    <dbReference type="NCBI Taxonomy" id="159087"/>
    <lineage>
        <taxon>Bacteria</taxon>
        <taxon>Pseudomonadati</taxon>
        <taxon>Pseudomonadota</taxon>
        <taxon>Betaproteobacteria</taxon>
        <taxon>Rhodocyclales</taxon>
        <taxon>Azonexaceae</taxon>
        <taxon>Dechloromonas</taxon>
    </lineage>
</organism>
<dbReference type="SUPFAM" id="SSF55874">
    <property type="entry name" value="ATPase domain of HSP90 chaperone/DNA topoisomerase II/histidine kinase"/>
    <property type="match status" value="1"/>
</dbReference>
<dbReference type="OrthoDB" id="8552871at2"/>
<dbReference type="PRINTS" id="PR00344">
    <property type="entry name" value="BCTRLSENSOR"/>
</dbReference>
<feature type="domain" description="PAS" evidence="23">
    <location>
        <begin position="575"/>
        <end position="647"/>
    </location>
</feature>
<dbReference type="Gene3D" id="1.20.120.160">
    <property type="entry name" value="HPT domain"/>
    <property type="match status" value="1"/>
</dbReference>
<feature type="transmembrane region" description="Helical" evidence="20">
    <location>
        <begin position="20"/>
        <end position="39"/>
    </location>
</feature>
<accession>Q47K64</accession>
<dbReference type="NCBIfam" id="TIGR00229">
    <property type="entry name" value="sensory_box"/>
    <property type="match status" value="2"/>
</dbReference>
<feature type="domain" description="HPt" evidence="26">
    <location>
        <begin position="1260"/>
        <end position="1353"/>
    </location>
</feature>
<dbReference type="InterPro" id="IPR036641">
    <property type="entry name" value="HPT_dom_sf"/>
</dbReference>
<evidence type="ECO:0000256" key="16">
    <source>
        <dbReference type="ARBA" id="ARBA00068150"/>
    </source>
</evidence>
<dbReference type="Pfam" id="PF01627">
    <property type="entry name" value="Hpt"/>
    <property type="match status" value="1"/>
</dbReference>
<dbReference type="GO" id="GO:0005524">
    <property type="term" value="F:ATP binding"/>
    <property type="evidence" value="ECO:0007669"/>
    <property type="project" value="UniProtKB-KW"/>
</dbReference>
<proteinExistence type="predicted"/>
<dbReference type="InterPro" id="IPR000014">
    <property type="entry name" value="PAS"/>
</dbReference>
<dbReference type="Pfam" id="PF00072">
    <property type="entry name" value="Response_reg"/>
    <property type="match status" value="2"/>
</dbReference>
<evidence type="ECO:0000256" key="17">
    <source>
        <dbReference type="ARBA" id="ARBA00070152"/>
    </source>
</evidence>
<dbReference type="PROSITE" id="PS50885">
    <property type="entry name" value="HAMP"/>
    <property type="match status" value="1"/>
</dbReference>
<dbReference type="InterPro" id="IPR011006">
    <property type="entry name" value="CheY-like_superfamily"/>
</dbReference>
<dbReference type="SMART" id="SM00448">
    <property type="entry name" value="REC"/>
    <property type="match status" value="2"/>
</dbReference>
<evidence type="ECO:0000313" key="27">
    <source>
        <dbReference type="EMBL" id="AAZ44767.1"/>
    </source>
</evidence>
<keyword evidence="5 19" id="KW-0597">Phosphoprotein</keyword>
<evidence type="ECO:0000256" key="11">
    <source>
        <dbReference type="ARBA" id="ARBA00022989"/>
    </source>
</evidence>
<dbReference type="SUPFAM" id="SSF52172">
    <property type="entry name" value="CheY-like"/>
    <property type="match status" value="2"/>
</dbReference>
<dbReference type="STRING" id="159087.Daro_0008"/>
<evidence type="ECO:0000256" key="15">
    <source>
        <dbReference type="ARBA" id="ARBA00064003"/>
    </source>
</evidence>
<evidence type="ECO:0000259" key="21">
    <source>
        <dbReference type="PROSITE" id="PS50109"/>
    </source>
</evidence>
<evidence type="ECO:0000256" key="10">
    <source>
        <dbReference type="ARBA" id="ARBA00022840"/>
    </source>
</evidence>
<evidence type="ECO:0000256" key="9">
    <source>
        <dbReference type="ARBA" id="ARBA00022777"/>
    </source>
</evidence>
<feature type="domain" description="HAMP" evidence="25">
    <location>
        <begin position="365"/>
        <end position="418"/>
    </location>
</feature>
<evidence type="ECO:0000256" key="8">
    <source>
        <dbReference type="ARBA" id="ARBA00022741"/>
    </source>
</evidence>
<dbReference type="EMBL" id="CP000089">
    <property type="protein sequence ID" value="AAZ44767.1"/>
    <property type="molecule type" value="Genomic_DNA"/>
</dbReference>
<dbReference type="Gene3D" id="3.40.50.2300">
    <property type="match status" value="2"/>
</dbReference>
<dbReference type="EC" id="2.7.13.3" evidence="3"/>
<evidence type="ECO:0000259" key="23">
    <source>
        <dbReference type="PROSITE" id="PS50112"/>
    </source>
</evidence>
<name>Q47K64_DECAR</name>
<evidence type="ECO:0000256" key="1">
    <source>
        <dbReference type="ARBA" id="ARBA00000085"/>
    </source>
</evidence>
<dbReference type="FunFam" id="1.10.287.130:FF:000002">
    <property type="entry name" value="Two-component osmosensing histidine kinase"/>
    <property type="match status" value="1"/>
</dbReference>
<evidence type="ECO:0000256" key="7">
    <source>
        <dbReference type="ARBA" id="ARBA00022692"/>
    </source>
</evidence>
<keyword evidence="8" id="KW-0547">Nucleotide-binding</keyword>
<dbReference type="CDD" id="cd00130">
    <property type="entry name" value="PAS"/>
    <property type="match status" value="2"/>
</dbReference>
<dbReference type="SUPFAM" id="SSF47226">
    <property type="entry name" value="Histidine-containing phosphotransfer domain, HPT domain"/>
    <property type="match status" value="1"/>
</dbReference>
<feature type="domain" description="Response regulatory" evidence="22">
    <location>
        <begin position="959"/>
        <end position="1081"/>
    </location>
</feature>
<dbReference type="InterPro" id="IPR003594">
    <property type="entry name" value="HATPase_dom"/>
</dbReference>
<evidence type="ECO:0000256" key="20">
    <source>
        <dbReference type="SAM" id="Phobius"/>
    </source>
</evidence>
<dbReference type="KEGG" id="dar:Daro_0008"/>
<feature type="domain" description="PAC" evidence="24">
    <location>
        <begin position="522"/>
        <end position="574"/>
    </location>
</feature>
<dbReference type="InterPro" id="IPR001789">
    <property type="entry name" value="Sig_transdc_resp-reg_receiver"/>
</dbReference>
<dbReference type="SMART" id="SM00304">
    <property type="entry name" value="HAMP"/>
    <property type="match status" value="1"/>
</dbReference>
<feature type="domain" description="PAC" evidence="24">
    <location>
        <begin position="650"/>
        <end position="702"/>
    </location>
</feature>
<dbReference type="InterPro" id="IPR003660">
    <property type="entry name" value="HAMP_dom"/>
</dbReference>
<comment type="subunit">
    <text evidence="15">At low DSF concentrations, interacts with RpfF.</text>
</comment>
<dbReference type="GO" id="GO:0000155">
    <property type="term" value="F:phosphorelay sensor kinase activity"/>
    <property type="evidence" value="ECO:0007669"/>
    <property type="project" value="InterPro"/>
</dbReference>
<dbReference type="Pfam" id="PF00512">
    <property type="entry name" value="HisKA"/>
    <property type="match status" value="1"/>
</dbReference>
<dbReference type="Gene3D" id="3.30.565.10">
    <property type="entry name" value="Histidine kinase-like ATPase, C-terminal domain"/>
    <property type="match status" value="1"/>
</dbReference>
<keyword evidence="12" id="KW-0902">Two-component regulatory system</keyword>
<dbReference type="SMART" id="SM00388">
    <property type="entry name" value="HisKA"/>
    <property type="match status" value="1"/>
</dbReference>
<dbReference type="SUPFAM" id="SSF55785">
    <property type="entry name" value="PYP-like sensor domain (PAS domain)"/>
    <property type="match status" value="2"/>
</dbReference>
<keyword evidence="7 20" id="KW-0812">Transmembrane</keyword>
<comment type="function">
    <text evidence="14">Member of the two-component regulatory system BvgS/BvgA. Phosphorylates BvgA via a four-step phosphorelay in response to environmental signals.</text>
</comment>
<sequence length="1439" mass="159457">MPRGISFRKPGFASSLVLRIGLLILLSLAAFTISLYYLIGRPTVDRLAETQMLLAAEQLEARYTRLLKTVEITLRSSQGWGKNSDIDQTRLLHFNEFFFPIIANHGEITSVIFAHESGREILLLMTDDGRWINRISNPADWGNQTYWITWDKNRQIESVEMRERNYDARERPWFKGAMGLPDEQSVFWTEPYIFFTTKEPGITAAMRWQAEDGSSYVIGHDVRLIDIAEFTTRMTVGSHGKAGLFLKEGKLIAPPRDPRFADRNAINQALLKTSEELELPEFAEAFRLWQMDPHPLKRLHSFDRPDGRWISFFQPISGNTSGISLGVVAPESDFVPISSQDLILLGLITLSALALGMAVAIRIANRFGEPLIALAEDSSQIGSMNLDKPVTTDAPWREVIQLAAALEEMRQHLQSSRRTLEDTNIELELKVAKRTLALRQNQEILQKREAFFRAIFDNAAVGIISLDPERKPVLVNPAFAKFIDQPINTLLSHLENIALPKEVLGRINDLLGQTGSAQQQSLRNEFEFIDKNGDTHWGDVQIAAVRDENGELDSLLITVLDVSDRREIEAELIRQFSFLQALLDTIPNPIFYKGANTHFLGCNQAYEAFFGINRREFVGKRVVDLEYLPEDTRQAYQTEDEQVIEAGSRISREVSLPGADGKLHDVLYSVSGFHSPDGRPDGLIGVIVDITALKEAEREADRARATAESAAAAKADFLANMSHEIRTPMNAIIGMTHLALQTELNSRQKNYLTKVDNAAKGLLGIINDILDLSKIEAGMMHFEHAPFSLDASLERLSDMCSLKARERGLELLYDIAPEVPDQLIGDSLRLGQVLLNLVGNAIKFTEAGEITVTVKLLANRENEVDLGFEVIDTGIGMNVEQQSQLFSAFTQADTSTTRKYGGTGLGLSICKRIVELQGGSIGVSSQPGIGSRFTFQLQFGRATEQTGTPRRIGLPNNLRALIVDDSHGACEVFLHMLTVFGIDCHAVRSAPAALLELAAAAETGQAYGLLIIDWKMPDMDGVELVEKISQSNGPERTAAIVMATAYDHEELLAALGKHPVGAILSKPATPSSLFDSIMVALHREPTTQMVPNITPTMLSEQFAGRHILLVEDNEVNRELAEEMLGNIGLLVDTAENGQQAIDRIRQNAYDLVLMDCHMPVMDGYTATEYIRHELKLPQLPIIAMTANALHSDREHCLAVGMDDHIPKPIDVAVLHATLLRWLSQAGERTSPSPLPAASRDLTLPAGEIDTATALARLGGNRSLYDRLLLRFQENQGSAIECLAADRTRGDSAAMILRAHTLRGLAGNIGATGLSRLAGDLEERLKQNASVKEAGIENLLGSLAENLPKVLAAAEKLRQETPQITPAPLQEAQQGTLSELQHLLDNDDAAAVRYFEQISAWLKQEFEPRLVDQLARQINQYEFDVAMETLQQMTINRQQV</sequence>
<dbReference type="InterPro" id="IPR005467">
    <property type="entry name" value="His_kinase_dom"/>
</dbReference>
<dbReference type="CDD" id="cd16922">
    <property type="entry name" value="HATPase_EvgS-ArcB-TorS-like"/>
    <property type="match status" value="1"/>
</dbReference>
<dbReference type="PROSITE" id="PS50109">
    <property type="entry name" value="HIS_KIN"/>
    <property type="match status" value="1"/>
</dbReference>
<dbReference type="SUPFAM" id="SSF103190">
    <property type="entry name" value="Sensory domain-like"/>
    <property type="match status" value="1"/>
</dbReference>
<dbReference type="Gene3D" id="3.30.450.20">
    <property type="entry name" value="PAS domain"/>
    <property type="match status" value="4"/>
</dbReference>
<dbReference type="InterPro" id="IPR036097">
    <property type="entry name" value="HisK_dim/P_sf"/>
</dbReference>
<dbReference type="PROSITE" id="PS50113">
    <property type="entry name" value="PAC"/>
    <property type="match status" value="2"/>
</dbReference>
<dbReference type="PROSITE" id="PS50112">
    <property type="entry name" value="PAS"/>
    <property type="match status" value="1"/>
</dbReference>
<dbReference type="HOGENOM" id="CLU_251941_0_0_4"/>
<dbReference type="InterPro" id="IPR013767">
    <property type="entry name" value="PAS_fold"/>
</dbReference>
<dbReference type="eggNOG" id="COG5000">
    <property type="taxonomic scope" value="Bacteria"/>
</dbReference>
<dbReference type="PROSITE" id="PS50110">
    <property type="entry name" value="RESPONSE_REGULATORY"/>
    <property type="match status" value="2"/>
</dbReference>
<feature type="domain" description="Histidine kinase" evidence="21">
    <location>
        <begin position="720"/>
        <end position="941"/>
    </location>
</feature>
<gene>
    <name evidence="27" type="ordered locus">Daro_0008</name>
</gene>
<dbReference type="GO" id="GO:0006355">
    <property type="term" value="P:regulation of DNA-templated transcription"/>
    <property type="evidence" value="ECO:0007669"/>
    <property type="project" value="InterPro"/>
</dbReference>
<evidence type="ECO:0000259" key="25">
    <source>
        <dbReference type="PROSITE" id="PS50885"/>
    </source>
</evidence>
<evidence type="ECO:0000259" key="24">
    <source>
        <dbReference type="PROSITE" id="PS50113"/>
    </source>
</evidence>
<feature type="domain" description="Response regulatory" evidence="22">
    <location>
        <begin position="1106"/>
        <end position="1222"/>
    </location>
</feature>
<dbReference type="PANTHER" id="PTHR45339">
    <property type="entry name" value="HYBRID SIGNAL TRANSDUCTION HISTIDINE KINASE J"/>
    <property type="match status" value="1"/>
</dbReference>
<dbReference type="SUPFAM" id="SSF47384">
    <property type="entry name" value="Homodimeric domain of signal transducing histidine kinase"/>
    <property type="match status" value="1"/>
</dbReference>
<keyword evidence="4" id="KW-1003">Cell membrane</keyword>
<comment type="subcellular location">
    <subcellularLocation>
        <location evidence="2">Cell membrane</location>
        <topology evidence="2">Multi-pass membrane protein</topology>
    </subcellularLocation>
</comment>
<dbReference type="InterPro" id="IPR029151">
    <property type="entry name" value="Sensor-like_sf"/>
</dbReference>
<dbReference type="Pfam" id="PF02518">
    <property type="entry name" value="HATPase_c"/>
    <property type="match status" value="1"/>
</dbReference>
<evidence type="ECO:0000256" key="5">
    <source>
        <dbReference type="ARBA" id="ARBA00022553"/>
    </source>
</evidence>
<dbReference type="InterPro" id="IPR004358">
    <property type="entry name" value="Sig_transdc_His_kin-like_C"/>
</dbReference>
<dbReference type="PANTHER" id="PTHR45339:SF1">
    <property type="entry name" value="HYBRID SIGNAL TRANSDUCTION HISTIDINE KINASE J"/>
    <property type="match status" value="1"/>
</dbReference>
<keyword evidence="13 20" id="KW-0472">Membrane</keyword>
<evidence type="ECO:0000256" key="19">
    <source>
        <dbReference type="PROSITE-ProRule" id="PRU00169"/>
    </source>
</evidence>
<evidence type="ECO:0000256" key="2">
    <source>
        <dbReference type="ARBA" id="ARBA00004651"/>
    </source>
</evidence>
<keyword evidence="6" id="KW-0808">Transferase</keyword>
<reference evidence="27" key="1">
    <citation type="submission" date="2005-08" db="EMBL/GenBank/DDBJ databases">
        <title>Complete sequence of Dechloromonas aromatica RCB.</title>
        <authorList>
            <person name="Salinero K.K."/>
            <person name="Copeland A."/>
            <person name="Lucas S."/>
            <person name="Lapidus A."/>
            <person name="Barry K."/>
            <person name="Detter J.C."/>
            <person name="Glavina T."/>
            <person name="Hammon N."/>
            <person name="Israni S."/>
            <person name="Pitluck S."/>
            <person name="Di Bartolo G."/>
            <person name="Trong S."/>
            <person name="Schmutz J."/>
            <person name="Larimer F."/>
            <person name="Land M."/>
            <person name="Ivanova N."/>
            <person name="Richardson P."/>
        </authorList>
    </citation>
    <scope>NUCLEOTIDE SEQUENCE</scope>
    <source>
        <strain evidence="27">RCB</strain>
    </source>
</reference>
<dbReference type="Pfam" id="PF00989">
    <property type="entry name" value="PAS"/>
    <property type="match status" value="1"/>
</dbReference>
<dbReference type="PROSITE" id="PS50894">
    <property type="entry name" value="HPT"/>
    <property type="match status" value="1"/>
</dbReference>
<dbReference type="FunFam" id="3.30.565.10:FF:000010">
    <property type="entry name" value="Sensor histidine kinase RcsC"/>
    <property type="match status" value="1"/>
</dbReference>
<evidence type="ECO:0000259" key="26">
    <source>
        <dbReference type="PROSITE" id="PS50894"/>
    </source>
</evidence>
<dbReference type="CDD" id="cd17546">
    <property type="entry name" value="REC_hyHK_CKI1_RcsC-like"/>
    <property type="match status" value="1"/>
</dbReference>
<dbReference type="InterPro" id="IPR013656">
    <property type="entry name" value="PAS_4"/>
</dbReference>
<dbReference type="eggNOG" id="COG2198">
    <property type="taxonomic scope" value="Bacteria"/>
</dbReference>
<dbReference type="SMART" id="SM00091">
    <property type="entry name" value="PAS"/>
    <property type="match status" value="2"/>
</dbReference>
<dbReference type="InterPro" id="IPR036890">
    <property type="entry name" value="HATPase_C_sf"/>
</dbReference>
<evidence type="ECO:0000256" key="12">
    <source>
        <dbReference type="ARBA" id="ARBA00023012"/>
    </source>
</evidence>
<keyword evidence="11 20" id="KW-1133">Transmembrane helix</keyword>
<dbReference type="CDD" id="cd00082">
    <property type="entry name" value="HisKA"/>
    <property type="match status" value="1"/>
</dbReference>
<dbReference type="SMART" id="SM00086">
    <property type="entry name" value="PAC"/>
    <property type="match status" value="2"/>
</dbReference>
<dbReference type="InterPro" id="IPR035965">
    <property type="entry name" value="PAS-like_dom_sf"/>
</dbReference>
<dbReference type="eggNOG" id="COG0784">
    <property type="taxonomic scope" value="Bacteria"/>
</dbReference>
<dbReference type="GO" id="GO:0005886">
    <property type="term" value="C:plasma membrane"/>
    <property type="evidence" value="ECO:0007669"/>
    <property type="project" value="UniProtKB-SubCell"/>
</dbReference>
<evidence type="ECO:0000256" key="18">
    <source>
        <dbReference type="PROSITE-ProRule" id="PRU00110"/>
    </source>
</evidence>
<keyword evidence="9" id="KW-0418">Kinase</keyword>
<evidence type="ECO:0000256" key="13">
    <source>
        <dbReference type="ARBA" id="ARBA00023136"/>
    </source>
</evidence>
<keyword evidence="10" id="KW-0067">ATP-binding</keyword>
<dbReference type="InterPro" id="IPR008207">
    <property type="entry name" value="Sig_transdc_His_kin_Hpt_dom"/>
</dbReference>
<dbReference type="InterPro" id="IPR003661">
    <property type="entry name" value="HisK_dim/P_dom"/>
</dbReference>
<evidence type="ECO:0000256" key="6">
    <source>
        <dbReference type="ARBA" id="ARBA00022679"/>
    </source>
</evidence>
<evidence type="ECO:0000256" key="14">
    <source>
        <dbReference type="ARBA" id="ARBA00058004"/>
    </source>
</evidence>
<dbReference type="InterPro" id="IPR000700">
    <property type="entry name" value="PAS-assoc_C"/>
</dbReference>
<dbReference type="Pfam" id="PF08448">
    <property type="entry name" value="PAS_4"/>
    <property type="match status" value="1"/>
</dbReference>
<feature type="transmembrane region" description="Helical" evidence="20">
    <location>
        <begin position="342"/>
        <end position="364"/>
    </location>
</feature>